<sequence>MKCILCKHGTTYSGSVNVTLERDNCIIILKDVPADICENCDEYYLSKNTTAAVLDRAERAIDRNAEVEILRFAA</sequence>
<dbReference type="AlphaFoldDB" id="A0A2T1GDL1"/>
<dbReference type="NCBIfam" id="TIGR03831">
    <property type="entry name" value="YgiT_finger"/>
    <property type="match status" value="1"/>
</dbReference>
<gene>
    <name evidence="1" type="ORF">C7B77_14815</name>
</gene>
<dbReference type="RefSeq" id="WP_106306150.1">
    <property type="nucleotide sequence ID" value="NZ_PVWO01000183.1"/>
</dbReference>
<protein>
    <recommendedName>
        <fullName evidence="3">YgiT-type zinc finger domain-containing protein</fullName>
    </recommendedName>
</protein>
<dbReference type="CDD" id="cd12870">
    <property type="entry name" value="MqsA"/>
    <property type="match status" value="1"/>
</dbReference>
<proteinExistence type="predicted"/>
<evidence type="ECO:0000313" key="2">
    <source>
        <dbReference type="Proteomes" id="UP000238937"/>
    </source>
</evidence>
<comment type="caution">
    <text evidence="1">The sequence shown here is derived from an EMBL/GenBank/DDBJ whole genome shotgun (WGS) entry which is preliminary data.</text>
</comment>
<accession>A0A2T1GDL1</accession>
<dbReference type="InterPro" id="IPR022453">
    <property type="entry name" value="Znf_MqsA-type"/>
</dbReference>
<organism evidence="1 2">
    <name type="scientific">Chamaesiphon polymorphus CCALA 037</name>
    <dbReference type="NCBI Taxonomy" id="2107692"/>
    <lineage>
        <taxon>Bacteria</taxon>
        <taxon>Bacillati</taxon>
        <taxon>Cyanobacteriota</taxon>
        <taxon>Cyanophyceae</taxon>
        <taxon>Gomontiellales</taxon>
        <taxon>Chamaesiphonaceae</taxon>
        <taxon>Chamaesiphon</taxon>
    </lineage>
</organism>
<dbReference type="EMBL" id="PVWO01000183">
    <property type="protein sequence ID" value="PSB55492.1"/>
    <property type="molecule type" value="Genomic_DNA"/>
</dbReference>
<reference evidence="1 2" key="1">
    <citation type="submission" date="2018-03" db="EMBL/GenBank/DDBJ databases">
        <title>The ancient ancestry and fast evolution of plastids.</title>
        <authorList>
            <person name="Moore K.R."/>
            <person name="Magnabosco C."/>
            <person name="Momper L."/>
            <person name="Gold D.A."/>
            <person name="Bosak T."/>
            <person name="Fournier G.P."/>
        </authorList>
    </citation>
    <scope>NUCLEOTIDE SEQUENCE [LARGE SCALE GENOMIC DNA]</scope>
    <source>
        <strain evidence="1 2">CCALA 037</strain>
    </source>
</reference>
<dbReference type="Proteomes" id="UP000238937">
    <property type="component" value="Unassembled WGS sequence"/>
</dbReference>
<dbReference type="OrthoDB" id="9812340at2"/>
<name>A0A2T1GDL1_9CYAN</name>
<evidence type="ECO:0000313" key="1">
    <source>
        <dbReference type="EMBL" id="PSB55492.1"/>
    </source>
</evidence>
<keyword evidence="2" id="KW-1185">Reference proteome</keyword>
<dbReference type="Gene3D" id="3.10.20.860">
    <property type="match status" value="1"/>
</dbReference>
<evidence type="ECO:0008006" key="3">
    <source>
        <dbReference type="Google" id="ProtNLM"/>
    </source>
</evidence>